<accession>A0A8H4LVA6</accession>
<dbReference type="EMBL" id="JAAVMX010000008">
    <property type="protein sequence ID" value="KAF4505566.1"/>
    <property type="molecule type" value="Genomic_DNA"/>
</dbReference>
<evidence type="ECO:0000313" key="1">
    <source>
        <dbReference type="EMBL" id="KAF4505566.1"/>
    </source>
</evidence>
<proteinExistence type="predicted"/>
<name>A0A8H4LVA6_9HYPO</name>
<sequence>MATTISSLLHQHSTNSVDGGMSTSASRKAWAESTLADFDAVFGPGQPDDTLRLQELAYPPNDRQWRVDTESDAKNWVSTRMRGKGLLHDFRGYAHKYECPQIFCFDGQTLLLLQFRAREPKDIAEADCAVDCWVIPRINRWGSTLRYALYRLLAACTRLPTPPGDFRTPRRRQKALLVALKNGVNPRGHSQHDYISREAYE</sequence>
<dbReference type="OrthoDB" id="5237031at2759"/>
<gene>
    <name evidence="1" type="ORF">G6O67_007500</name>
</gene>
<dbReference type="Proteomes" id="UP000557566">
    <property type="component" value="Unassembled WGS sequence"/>
</dbReference>
<evidence type="ECO:0000313" key="2">
    <source>
        <dbReference type="Proteomes" id="UP000557566"/>
    </source>
</evidence>
<protein>
    <submittedName>
        <fullName evidence="1">Uncharacterized protein</fullName>
    </submittedName>
</protein>
<organism evidence="1 2">
    <name type="scientific">Ophiocordyceps sinensis</name>
    <dbReference type="NCBI Taxonomy" id="72228"/>
    <lineage>
        <taxon>Eukaryota</taxon>
        <taxon>Fungi</taxon>
        <taxon>Dikarya</taxon>
        <taxon>Ascomycota</taxon>
        <taxon>Pezizomycotina</taxon>
        <taxon>Sordariomycetes</taxon>
        <taxon>Hypocreomycetidae</taxon>
        <taxon>Hypocreales</taxon>
        <taxon>Ophiocordycipitaceae</taxon>
        <taxon>Ophiocordyceps</taxon>
    </lineage>
</organism>
<keyword evidence="2" id="KW-1185">Reference proteome</keyword>
<reference evidence="1 2" key="1">
    <citation type="journal article" date="2020" name="Genome Biol. Evol.">
        <title>A new high-quality draft genome assembly of the Chinese cordyceps Ophiocordyceps sinensis.</title>
        <authorList>
            <person name="Shu R."/>
            <person name="Zhang J."/>
            <person name="Meng Q."/>
            <person name="Zhang H."/>
            <person name="Zhou G."/>
            <person name="Li M."/>
            <person name="Wu P."/>
            <person name="Zhao Y."/>
            <person name="Chen C."/>
            <person name="Qin Q."/>
        </authorList>
    </citation>
    <scope>NUCLEOTIDE SEQUENCE [LARGE SCALE GENOMIC DNA]</scope>
    <source>
        <strain evidence="1 2">IOZ07</strain>
    </source>
</reference>
<dbReference type="AlphaFoldDB" id="A0A8H4LVA6"/>
<comment type="caution">
    <text evidence="1">The sequence shown here is derived from an EMBL/GenBank/DDBJ whole genome shotgun (WGS) entry which is preliminary data.</text>
</comment>